<protein>
    <recommendedName>
        <fullName evidence="10">Cation/H+ exchanger transmembrane domain-containing protein</fullName>
    </recommendedName>
</protein>
<dbReference type="EMBL" id="JAFJYH010000294">
    <property type="protein sequence ID" value="KAG4413822.1"/>
    <property type="molecule type" value="Genomic_DNA"/>
</dbReference>
<feature type="transmembrane region" description="Helical" evidence="9">
    <location>
        <begin position="208"/>
        <end position="227"/>
    </location>
</feature>
<name>A0A8H7T7D8_9HELO</name>
<comment type="caution">
    <text evidence="11">The sequence shown here is derived from an EMBL/GenBank/DDBJ whole genome shotgun (WGS) entry which is preliminary data.</text>
</comment>
<accession>A0A8H7T7D8</accession>
<sequence>MTNASTEGFLEYHEPKIVPLLVLISFFFFLAIAEWISDKIFRAGLIGQIVVGLIYGLPVGNIMPLDWQETFVSLGYIGLILIIFEGGLTVRLDLIKKNFWLSLFAASIGVMIPIALCYALLYVGFGYGAVEVFIIGAALSTTSLGTTFVVINSASKSFDFSQSKVGTVLISAAVFDDVSGLIMASVIHNLGALAGGAGVNLGWLIGRPIVAAVAMGVLSPLSATYLFGPLFRWYVEHRFIRFKHVSNVILMVLVLSAFLSIASFAGASVLYGSFLAGTFLSSLPCTHPEAPFVVMSREHGETDPGKTPTFVHTFEKYFLGAQTYVLQPMFFASIGFAIPFKKLWTAQAFWKGLVFSILMVIAKAAVGIVVPVADLTSLRPIPKARALAKQTWAPATLLGMAMVARGEIGLLIIQIGLNQTPFMSETAFITAAWAIVLNTIIGPVAVGVLLGKLGKQICDDPRWGTQSIETEETVDNSTSSMEEVKPGRQWTSRRHSRSVSYATSSRDASRVRSVYHSRAPSEVRTGQFQKQEGVIANDPVQVPIDQEIREEARQ</sequence>
<keyword evidence="7 9" id="KW-0472">Membrane</keyword>
<feature type="domain" description="Cation/H+ exchanger transmembrane" evidence="10">
    <location>
        <begin position="31"/>
        <end position="450"/>
    </location>
</feature>
<keyword evidence="4 9" id="KW-0812">Transmembrane</keyword>
<evidence type="ECO:0000259" key="10">
    <source>
        <dbReference type="Pfam" id="PF00999"/>
    </source>
</evidence>
<feature type="transmembrane region" description="Helical" evidence="9">
    <location>
        <begin position="17"/>
        <end position="36"/>
    </location>
</feature>
<gene>
    <name evidence="11" type="ORF">IFR04_013047</name>
</gene>
<dbReference type="InterPro" id="IPR006153">
    <property type="entry name" value="Cation/H_exchanger_TM"/>
</dbReference>
<dbReference type="GO" id="GO:1902600">
    <property type="term" value="P:proton transmembrane transport"/>
    <property type="evidence" value="ECO:0007669"/>
    <property type="project" value="InterPro"/>
</dbReference>
<evidence type="ECO:0000256" key="1">
    <source>
        <dbReference type="ARBA" id="ARBA00004141"/>
    </source>
</evidence>
<feature type="transmembrane region" description="Helical" evidence="9">
    <location>
        <begin position="71"/>
        <end position="92"/>
    </location>
</feature>
<dbReference type="GO" id="GO:0016020">
    <property type="term" value="C:membrane"/>
    <property type="evidence" value="ECO:0007669"/>
    <property type="project" value="UniProtKB-SubCell"/>
</dbReference>
<evidence type="ECO:0000256" key="5">
    <source>
        <dbReference type="ARBA" id="ARBA00022989"/>
    </source>
</evidence>
<feature type="transmembrane region" description="Helical" evidence="9">
    <location>
        <begin position="248"/>
        <end position="274"/>
    </location>
</feature>
<comment type="subcellular location">
    <subcellularLocation>
        <location evidence="1">Membrane</location>
        <topology evidence="1">Multi-pass membrane protein</topology>
    </subcellularLocation>
</comment>
<feature type="transmembrane region" description="Helical" evidence="9">
    <location>
        <begin position="43"/>
        <end position="65"/>
    </location>
</feature>
<evidence type="ECO:0000256" key="7">
    <source>
        <dbReference type="ARBA" id="ARBA00023136"/>
    </source>
</evidence>
<feature type="transmembrane region" description="Helical" evidence="9">
    <location>
        <begin position="352"/>
        <end position="372"/>
    </location>
</feature>
<dbReference type="GO" id="GO:0015297">
    <property type="term" value="F:antiporter activity"/>
    <property type="evidence" value="ECO:0007669"/>
    <property type="project" value="UniProtKB-KW"/>
</dbReference>
<evidence type="ECO:0000256" key="6">
    <source>
        <dbReference type="ARBA" id="ARBA00023065"/>
    </source>
</evidence>
<evidence type="ECO:0000256" key="9">
    <source>
        <dbReference type="SAM" id="Phobius"/>
    </source>
</evidence>
<dbReference type="Gene3D" id="1.20.1530.20">
    <property type="match status" value="1"/>
</dbReference>
<evidence type="ECO:0000313" key="12">
    <source>
        <dbReference type="Proteomes" id="UP000664132"/>
    </source>
</evidence>
<evidence type="ECO:0000256" key="4">
    <source>
        <dbReference type="ARBA" id="ARBA00022692"/>
    </source>
</evidence>
<keyword evidence="2" id="KW-0813">Transport</keyword>
<feature type="transmembrane region" description="Helical" evidence="9">
    <location>
        <begin position="317"/>
        <end position="340"/>
    </location>
</feature>
<dbReference type="PANTHER" id="PTHR43562:SF2">
    <property type="entry name" value="SODIUM-HYDROGEN ANTIPORTER"/>
    <property type="match status" value="1"/>
</dbReference>
<evidence type="ECO:0000256" key="2">
    <source>
        <dbReference type="ARBA" id="ARBA00022448"/>
    </source>
</evidence>
<evidence type="ECO:0000313" key="11">
    <source>
        <dbReference type="EMBL" id="KAG4413822.1"/>
    </source>
</evidence>
<feature type="transmembrane region" description="Helical" evidence="9">
    <location>
        <begin position="166"/>
        <end position="188"/>
    </location>
</feature>
<feature type="transmembrane region" description="Helical" evidence="9">
    <location>
        <begin position="427"/>
        <end position="450"/>
    </location>
</feature>
<dbReference type="InterPro" id="IPR038770">
    <property type="entry name" value="Na+/solute_symporter_sf"/>
</dbReference>
<dbReference type="PANTHER" id="PTHR43562">
    <property type="entry name" value="NAPA-TYPE SODIUM/HYDROGEN ANTIPORTER"/>
    <property type="match status" value="1"/>
</dbReference>
<feature type="transmembrane region" description="Helical" evidence="9">
    <location>
        <begin position="133"/>
        <end position="154"/>
    </location>
</feature>
<keyword evidence="3" id="KW-0050">Antiport</keyword>
<dbReference type="Pfam" id="PF00999">
    <property type="entry name" value="Na_H_Exchanger"/>
    <property type="match status" value="1"/>
</dbReference>
<feature type="transmembrane region" description="Helical" evidence="9">
    <location>
        <begin position="392"/>
        <end position="415"/>
    </location>
</feature>
<proteinExistence type="predicted"/>
<organism evidence="11 12">
    <name type="scientific">Cadophora malorum</name>
    <dbReference type="NCBI Taxonomy" id="108018"/>
    <lineage>
        <taxon>Eukaryota</taxon>
        <taxon>Fungi</taxon>
        <taxon>Dikarya</taxon>
        <taxon>Ascomycota</taxon>
        <taxon>Pezizomycotina</taxon>
        <taxon>Leotiomycetes</taxon>
        <taxon>Helotiales</taxon>
        <taxon>Ploettnerulaceae</taxon>
        <taxon>Cadophora</taxon>
    </lineage>
</organism>
<reference evidence="11" key="1">
    <citation type="submission" date="2021-02" db="EMBL/GenBank/DDBJ databases">
        <title>Genome sequence Cadophora malorum strain M34.</title>
        <authorList>
            <person name="Stefanovic E."/>
            <person name="Vu D."/>
            <person name="Scully C."/>
            <person name="Dijksterhuis J."/>
            <person name="Roader J."/>
            <person name="Houbraken J."/>
        </authorList>
    </citation>
    <scope>NUCLEOTIDE SEQUENCE</scope>
    <source>
        <strain evidence="11">M34</strain>
    </source>
</reference>
<evidence type="ECO:0000256" key="3">
    <source>
        <dbReference type="ARBA" id="ARBA00022449"/>
    </source>
</evidence>
<keyword evidence="5 9" id="KW-1133">Transmembrane helix</keyword>
<dbReference type="Proteomes" id="UP000664132">
    <property type="component" value="Unassembled WGS sequence"/>
</dbReference>
<keyword evidence="12" id="KW-1185">Reference proteome</keyword>
<dbReference type="OrthoDB" id="1288932at2759"/>
<feature type="region of interest" description="Disordered" evidence="8">
    <location>
        <begin position="472"/>
        <end position="554"/>
    </location>
</feature>
<feature type="transmembrane region" description="Helical" evidence="9">
    <location>
        <begin position="99"/>
        <end position="121"/>
    </location>
</feature>
<dbReference type="AlphaFoldDB" id="A0A8H7T7D8"/>
<evidence type="ECO:0000256" key="8">
    <source>
        <dbReference type="SAM" id="MobiDB-lite"/>
    </source>
</evidence>
<keyword evidence="6" id="KW-0406">Ion transport</keyword>